<comment type="caution">
    <text evidence="3">The sequence shown here is derived from an EMBL/GenBank/DDBJ whole genome shotgun (WGS) entry which is preliminary data.</text>
</comment>
<evidence type="ECO:0000259" key="2">
    <source>
        <dbReference type="PROSITE" id="PS50846"/>
    </source>
</evidence>
<reference evidence="3" key="1">
    <citation type="submission" date="2022-08" db="EMBL/GenBank/DDBJ databases">
        <authorList>
            <person name="Gutierrez-Valencia J."/>
        </authorList>
    </citation>
    <scope>NUCLEOTIDE SEQUENCE</scope>
</reference>
<feature type="compositionally biased region" description="Basic and acidic residues" evidence="1">
    <location>
        <begin position="36"/>
        <end position="49"/>
    </location>
</feature>
<dbReference type="InterPro" id="IPR036163">
    <property type="entry name" value="HMA_dom_sf"/>
</dbReference>
<organism evidence="3 4">
    <name type="scientific">Linum tenue</name>
    <dbReference type="NCBI Taxonomy" id="586396"/>
    <lineage>
        <taxon>Eukaryota</taxon>
        <taxon>Viridiplantae</taxon>
        <taxon>Streptophyta</taxon>
        <taxon>Embryophyta</taxon>
        <taxon>Tracheophyta</taxon>
        <taxon>Spermatophyta</taxon>
        <taxon>Magnoliopsida</taxon>
        <taxon>eudicotyledons</taxon>
        <taxon>Gunneridae</taxon>
        <taxon>Pentapetalae</taxon>
        <taxon>rosids</taxon>
        <taxon>fabids</taxon>
        <taxon>Malpighiales</taxon>
        <taxon>Linaceae</taxon>
        <taxon>Linum</taxon>
    </lineage>
</organism>
<evidence type="ECO:0000256" key="1">
    <source>
        <dbReference type="SAM" id="MobiDB-lite"/>
    </source>
</evidence>
<dbReference type="SUPFAM" id="SSF55008">
    <property type="entry name" value="HMA, heavy metal-associated domain"/>
    <property type="match status" value="1"/>
</dbReference>
<evidence type="ECO:0000313" key="4">
    <source>
        <dbReference type="Proteomes" id="UP001154282"/>
    </source>
</evidence>
<dbReference type="AlphaFoldDB" id="A0AAV0PMV5"/>
<dbReference type="Pfam" id="PF00403">
    <property type="entry name" value="HMA"/>
    <property type="match status" value="1"/>
</dbReference>
<name>A0AAV0PMV5_9ROSI</name>
<sequence>MKRIDIFCASQASTAICMSMDQPSSSSSSAQLGGRAIDRHNPIIRDLRRAPRVLPNPPCTASHPPPISPRPYNLLDKTKKLKKTKTKNSSSTAASNHQQKQSDDLHIAQKGKKTSFSSFVAPSSSSTSLSVARNVVSKSWPVDLVTPPGSSRYLLSDSVFFDGFSDFDPVPEPETSEPEKKVPALEPERGGDDNPVPVSPPKPPPPMEKPSNQVVVLRVSLHCKGCAGKVRKHISKMEGVTSFNIDFAAKKVTIVGDVTPSSVLESVSKVKNAQFWTAPTLASPANVELLKK</sequence>
<feature type="region of interest" description="Disordered" evidence="1">
    <location>
        <begin position="19"/>
        <end position="106"/>
    </location>
</feature>
<feature type="region of interest" description="Disordered" evidence="1">
    <location>
        <begin position="167"/>
        <end position="210"/>
    </location>
</feature>
<dbReference type="EMBL" id="CAMGYJ010000009">
    <property type="protein sequence ID" value="CAI0471732.1"/>
    <property type="molecule type" value="Genomic_DNA"/>
</dbReference>
<evidence type="ECO:0000313" key="3">
    <source>
        <dbReference type="EMBL" id="CAI0471732.1"/>
    </source>
</evidence>
<gene>
    <name evidence="3" type="ORF">LITE_LOCUS38999</name>
</gene>
<protein>
    <recommendedName>
        <fullName evidence="2">HMA domain-containing protein</fullName>
    </recommendedName>
</protein>
<dbReference type="InterPro" id="IPR006121">
    <property type="entry name" value="HMA_dom"/>
</dbReference>
<dbReference type="PANTHER" id="PTHR46119">
    <property type="entry name" value="OS08G0405700 PROTEIN"/>
    <property type="match status" value="1"/>
</dbReference>
<feature type="compositionally biased region" description="Pro residues" evidence="1">
    <location>
        <begin position="197"/>
        <end position="208"/>
    </location>
</feature>
<keyword evidence="4" id="KW-1185">Reference proteome</keyword>
<feature type="domain" description="HMA" evidence="2">
    <location>
        <begin position="212"/>
        <end position="278"/>
    </location>
</feature>
<dbReference type="PROSITE" id="PS50846">
    <property type="entry name" value="HMA_2"/>
    <property type="match status" value="1"/>
</dbReference>
<dbReference type="Gene3D" id="3.30.70.100">
    <property type="match status" value="1"/>
</dbReference>
<dbReference type="CDD" id="cd00371">
    <property type="entry name" value="HMA"/>
    <property type="match status" value="1"/>
</dbReference>
<proteinExistence type="predicted"/>
<feature type="compositionally biased region" description="Low complexity" evidence="1">
    <location>
        <begin position="87"/>
        <end position="96"/>
    </location>
</feature>
<feature type="compositionally biased region" description="Basic and acidic residues" evidence="1">
    <location>
        <begin position="177"/>
        <end position="192"/>
    </location>
</feature>
<dbReference type="InterPro" id="IPR044526">
    <property type="entry name" value="NAKR1-3"/>
</dbReference>
<dbReference type="PANTHER" id="PTHR46119:SF15">
    <property type="entry name" value="PROTEIN SODIUM POTASSIUM ROOT DEFECTIVE 2"/>
    <property type="match status" value="1"/>
</dbReference>
<accession>A0AAV0PMV5</accession>
<feature type="compositionally biased region" description="Pro residues" evidence="1">
    <location>
        <begin position="54"/>
        <end position="69"/>
    </location>
</feature>
<dbReference type="GO" id="GO:0046872">
    <property type="term" value="F:metal ion binding"/>
    <property type="evidence" value="ECO:0007669"/>
    <property type="project" value="InterPro"/>
</dbReference>
<dbReference type="Proteomes" id="UP001154282">
    <property type="component" value="Unassembled WGS sequence"/>
</dbReference>